<feature type="region of interest" description="Disordered" evidence="1">
    <location>
        <begin position="511"/>
        <end position="580"/>
    </location>
</feature>
<sequence>MDRPRQGQKPRAPYQGAMRETALNRAGPSRLPAEDRASSNLQVPRTPARSRSRDSMASAATSDSFLSTPASFSRTRPAESDLYSEYEEGEEAEELTAAFEGLDLQSQASFSPSPRAPRLVRPNRPSTLQRDAFDSQSEDELSWGEHSSSSSSPGETEKSTYVLRTPRPPTSSHFIPAADHDSPQKAHADMSNRLSSWASPSANQAGPSRQPASSPSSSRLATPGPVSSQSSTEQDRKAAQNYEAFSTEHANVSESWDEDFLFGDEAAARSQAAREGRKKKSARASKTRGRDSHSYLASNDAKLESRDGFGDLRERDAQTYADKFDDDDAEPTWDSDYLARCRPGLSVSASNATIQPRHTSASSPSESHAPECTQRTPSRASGRSTETDFSARLAHQSEVSSWRSRLSTGSSIASQNRLNRDRTPSLSGSQVDVSRDTRREMRLGDEISDEEGAEVYTSDAATEQGSTCGDVPSGEETETEVAMTSHPSADFRRRNPGRFISASSAAAAGPIPIYTSTRQRVKRPTSANDAAAKELRSRRFDPKRNSLSTFGSAEHYASSASTQQSAHFAEQHAVSSPSELQTGIFTDRLAEANRSTSSFSRMPGRDALRLTFRDFFERSSSPRHSKQGKADPAVAYSSSPSRTGRWLEKLHFARMHGGSDSPRRAERESPSGESPESAYLDHASHSPHAKTNGAASMQRSGPSAVARIQVRAGSPITPARKDSLHADGAHRYAAPIDRLGDTAPSPVRTLSASYHVDSPTQFDAVQPRSATSSAHKQAVRRATHYADAAARLEGTRKVPSHREAQTHAGRSLSASTSETQTSDSTRSISDRWTGTSGAGTETSATSDFGSSYDDKSPSSITWSTRHRRLSSDGASTEGSAASRSSSALLRARKDPRTSLQQLPEGRTADVMPTLEDTRAMDRAQGLSKASMSSSTSSSDPDGPPSRAGAYSVDRQRVYLSRPSATEHASNESDDRTLTQQDYHLEEARPSMTRNATVGALGQGSIAELSKREGTDSKVMPKAGSRRKKAKQISRRNSLGDLRIPARISQAQKGIKANMTHVREFAKGIEDIKELRAKYLAILGALQDSPDLEKYPNASPTEAKEMMMTDPEVSVQVHSIDESMRHWWEMAEVLVGLADGTSEADENADLATLDLSPRGSMHRSRTTTLESPACLHRKAVTRNDQLSLPLVLASDQASTIRPRSDAHGSSGARTSSGSRFVDPQRELDIIAAMLAGTAPEHASAAAAVRASLMVDRQQDTAYALGSSGSDQTQGLPAPPSARLSFAETSAAERPEEYSRRAQGRSEAYSTAPAGISPFAAMSTDTLDDNPMSERSRHKSANKAARGLQSLLELVRSLKTAPDMQGRNFGSVAGGSEEASASQLSLNRRAGRGLSLFLSSTDSPRARPSTDHTSPSHRLTEQGLERDASLPSLPPTPVTAKRRSLISRVRPDPARPEQEDSPRRKRSASRLFSRGGDSTPSLPSTLLAFGAQARPRVVSAASAQSAGSSSGNGSFDSSWMHVMPSTKPSHQRRSSVKANSSAGASFQLQQPPQRRHRVLSLFGNRSRGASISAEPKTDGARHFGVSKGSAEAESLGSDSIPLPTSAIYAQNTAIGSRADGPSPPSSGSHNVSQLATTTRSAPASSRLSMARSQGLEGSVGPQEAANRPSAATEATQATESSSGHSWSQSPESAASSYLPSSTIALAPTDSTRSTSISAGDSTVFRKMALSPEAIPSLLVYVHATRQHCASALSALSALQSGANVSDFSHMAPRSPPSTINAFCGSTPKDKGRRGSVAA</sequence>
<feature type="compositionally biased region" description="Low complexity" evidence="1">
    <location>
        <begin position="1667"/>
        <end position="1692"/>
    </location>
</feature>
<feature type="compositionally biased region" description="Low complexity" evidence="1">
    <location>
        <begin position="1498"/>
        <end position="1516"/>
    </location>
</feature>
<feature type="compositionally biased region" description="Low complexity" evidence="1">
    <location>
        <begin position="358"/>
        <end position="371"/>
    </location>
</feature>
<dbReference type="RefSeq" id="XP_025372355.1">
    <property type="nucleotide sequence ID" value="XM_025513006.1"/>
</dbReference>
<feature type="compositionally biased region" description="Low complexity" evidence="1">
    <location>
        <begin position="1207"/>
        <end position="1218"/>
    </location>
</feature>
<feature type="compositionally biased region" description="Basic and acidic residues" evidence="1">
    <location>
        <begin position="719"/>
        <end position="730"/>
    </location>
</feature>
<dbReference type="EMBL" id="KZ819356">
    <property type="protein sequence ID" value="PWN45195.1"/>
    <property type="molecule type" value="Genomic_DNA"/>
</dbReference>
<accession>A0A316WCC8</accession>
<feature type="compositionally biased region" description="Polar residues" evidence="1">
    <location>
        <begin position="1623"/>
        <end position="1649"/>
    </location>
</feature>
<feature type="compositionally biased region" description="Polar residues" evidence="1">
    <location>
        <begin position="1534"/>
        <end position="1550"/>
    </location>
</feature>
<organism evidence="2 3">
    <name type="scientific">Ceraceosorus guamensis</name>
    <dbReference type="NCBI Taxonomy" id="1522189"/>
    <lineage>
        <taxon>Eukaryota</taxon>
        <taxon>Fungi</taxon>
        <taxon>Dikarya</taxon>
        <taxon>Basidiomycota</taxon>
        <taxon>Ustilaginomycotina</taxon>
        <taxon>Exobasidiomycetes</taxon>
        <taxon>Ceraceosorales</taxon>
        <taxon>Ceraceosoraceae</taxon>
        <taxon>Ceraceosorus</taxon>
    </lineage>
</organism>
<feature type="compositionally biased region" description="Basic residues" evidence="1">
    <location>
        <begin position="1023"/>
        <end position="1033"/>
    </location>
</feature>
<feature type="compositionally biased region" description="Low complexity" evidence="1">
    <location>
        <begin position="833"/>
        <end position="846"/>
    </location>
</feature>
<protein>
    <submittedName>
        <fullName evidence="2">Uncharacterized protein</fullName>
    </submittedName>
</protein>
<feature type="compositionally biased region" description="Basic and acidic residues" evidence="1">
    <location>
        <begin position="433"/>
        <end position="445"/>
    </location>
</feature>
<feature type="compositionally biased region" description="Polar residues" evidence="1">
    <location>
        <begin position="373"/>
        <end position="388"/>
    </location>
</feature>
<feature type="compositionally biased region" description="Basic and acidic residues" evidence="1">
    <location>
        <begin position="178"/>
        <end position="190"/>
    </location>
</feature>
<feature type="compositionally biased region" description="Basic and acidic residues" evidence="1">
    <location>
        <begin position="661"/>
        <end position="670"/>
    </location>
</feature>
<feature type="region of interest" description="Disordered" evidence="1">
    <location>
        <begin position="986"/>
        <end position="1038"/>
    </location>
</feature>
<feature type="compositionally biased region" description="Basic and acidic residues" evidence="1">
    <location>
        <begin position="1416"/>
        <end position="1426"/>
    </location>
</feature>
<keyword evidence="3" id="KW-1185">Reference proteome</keyword>
<feature type="compositionally biased region" description="Acidic residues" evidence="1">
    <location>
        <begin position="82"/>
        <end position="94"/>
    </location>
</feature>
<feature type="compositionally biased region" description="Low complexity" evidence="1">
    <location>
        <begin position="204"/>
        <end position="219"/>
    </location>
</feature>
<name>A0A316WCC8_9BASI</name>
<feature type="region of interest" description="Disordered" evidence="1">
    <location>
        <begin position="347"/>
        <end position="495"/>
    </location>
</feature>
<gene>
    <name evidence="2" type="ORF">IE81DRAFT_320367</name>
</gene>
<evidence type="ECO:0000313" key="3">
    <source>
        <dbReference type="Proteomes" id="UP000245783"/>
    </source>
</evidence>
<feature type="compositionally biased region" description="Polar residues" evidence="1">
    <location>
        <begin position="812"/>
        <end position="832"/>
    </location>
</feature>
<feature type="region of interest" description="Disordered" evidence="1">
    <location>
        <begin position="267"/>
        <end position="314"/>
    </location>
</feature>
<feature type="compositionally biased region" description="Low complexity" evidence="1">
    <location>
        <begin position="400"/>
        <end position="411"/>
    </location>
</feature>
<feature type="region of interest" description="Disordered" evidence="1">
    <location>
        <begin position="1"/>
        <end position="250"/>
    </location>
</feature>
<feature type="compositionally biased region" description="Basic and acidic residues" evidence="1">
    <location>
        <begin position="301"/>
        <end position="314"/>
    </location>
</feature>
<feature type="compositionally biased region" description="Basic and acidic residues" evidence="1">
    <location>
        <begin position="1447"/>
        <end position="1460"/>
    </location>
</feature>
<dbReference type="GeneID" id="37034876"/>
<feature type="compositionally biased region" description="Polar residues" evidence="1">
    <location>
        <begin position="192"/>
        <end position="203"/>
    </location>
</feature>
<feature type="compositionally biased region" description="Low complexity" evidence="1">
    <location>
        <begin position="879"/>
        <end position="889"/>
    </location>
</feature>
<feature type="region of interest" description="Disordered" evidence="1">
    <location>
        <begin position="1396"/>
        <end position="1482"/>
    </location>
</feature>
<feature type="compositionally biased region" description="Low complexity" evidence="1">
    <location>
        <begin position="1368"/>
        <end position="1380"/>
    </location>
</feature>
<feature type="compositionally biased region" description="Basic residues" evidence="1">
    <location>
        <begin position="276"/>
        <end position="287"/>
    </location>
</feature>
<feature type="region of interest" description="Disordered" evidence="1">
    <location>
        <begin position="1263"/>
        <end position="1343"/>
    </location>
</feature>
<dbReference type="InParanoid" id="A0A316WCC8"/>
<feature type="compositionally biased region" description="Polar residues" evidence="1">
    <location>
        <begin position="65"/>
        <end position="74"/>
    </location>
</feature>
<reference evidence="2 3" key="1">
    <citation type="journal article" date="2018" name="Mol. Biol. Evol.">
        <title>Broad Genomic Sampling Reveals a Smut Pathogenic Ancestry of the Fungal Clade Ustilaginomycotina.</title>
        <authorList>
            <person name="Kijpornyongpan T."/>
            <person name="Mondo S.J."/>
            <person name="Barry K."/>
            <person name="Sandor L."/>
            <person name="Lee J."/>
            <person name="Lipzen A."/>
            <person name="Pangilinan J."/>
            <person name="LaButti K."/>
            <person name="Hainaut M."/>
            <person name="Henrissat B."/>
            <person name="Grigoriev I.V."/>
            <person name="Spatafora J.W."/>
            <person name="Aime M.C."/>
        </authorList>
    </citation>
    <scope>NUCLEOTIDE SEQUENCE [LARGE SCALE GENOMIC DNA]</scope>
    <source>
        <strain evidence="2 3">MCA 4658</strain>
    </source>
</reference>
<feature type="region of interest" description="Disordered" evidence="1">
    <location>
        <begin position="1776"/>
        <end position="1796"/>
    </location>
</feature>
<dbReference type="OrthoDB" id="2554322at2759"/>
<dbReference type="Proteomes" id="UP000245783">
    <property type="component" value="Unassembled WGS sequence"/>
</dbReference>
<proteinExistence type="predicted"/>
<feature type="compositionally biased region" description="Basic and acidic residues" evidence="1">
    <location>
        <begin position="793"/>
        <end position="805"/>
    </location>
</feature>
<feature type="region of interest" description="Disordered" evidence="1">
    <location>
        <begin position="1195"/>
        <end position="1219"/>
    </location>
</feature>
<feature type="compositionally biased region" description="Low complexity" evidence="1">
    <location>
        <begin position="55"/>
        <end position="64"/>
    </location>
</feature>
<feature type="compositionally biased region" description="Low complexity" evidence="1">
    <location>
        <begin position="927"/>
        <end position="938"/>
    </location>
</feature>
<feature type="region of interest" description="Disordered" evidence="1">
    <location>
        <begin position="1612"/>
        <end position="1692"/>
    </location>
</feature>
<feature type="compositionally biased region" description="Polar residues" evidence="1">
    <location>
        <begin position="347"/>
        <end position="357"/>
    </location>
</feature>
<feature type="region of interest" description="Disordered" evidence="1">
    <location>
        <begin position="618"/>
        <end position="954"/>
    </location>
</feature>
<feature type="compositionally biased region" description="Polar residues" evidence="1">
    <location>
        <begin position="748"/>
        <end position="775"/>
    </location>
</feature>
<feature type="compositionally biased region" description="Basic and acidic residues" evidence="1">
    <location>
        <begin position="531"/>
        <end position="544"/>
    </location>
</feature>
<feature type="region of interest" description="Disordered" evidence="1">
    <location>
        <begin position="1361"/>
        <end position="1383"/>
    </location>
</feature>
<evidence type="ECO:0000256" key="1">
    <source>
        <dbReference type="SAM" id="MobiDB-lite"/>
    </source>
</evidence>
<evidence type="ECO:0000313" key="2">
    <source>
        <dbReference type="EMBL" id="PWN45195.1"/>
    </source>
</evidence>
<feature type="compositionally biased region" description="Basic and acidic residues" evidence="1">
    <location>
        <begin position="1289"/>
        <end position="1298"/>
    </location>
</feature>
<feature type="region of interest" description="Disordered" evidence="1">
    <location>
        <begin position="1498"/>
        <end position="1583"/>
    </location>
</feature>